<protein>
    <submittedName>
        <fullName evidence="2">Uncharacterized protein</fullName>
    </submittedName>
</protein>
<evidence type="ECO:0000256" key="1">
    <source>
        <dbReference type="SAM" id="MobiDB-lite"/>
    </source>
</evidence>
<accession>A0ABP0PCH2</accession>
<feature type="region of interest" description="Disordered" evidence="1">
    <location>
        <begin position="67"/>
        <end position="86"/>
    </location>
</feature>
<evidence type="ECO:0000313" key="2">
    <source>
        <dbReference type="EMBL" id="CAK9073207.1"/>
    </source>
</evidence>
<comment type="caution">
    <text evidence="2">The sequence shown here is derived from an EMBL/GenBank/DDBJ whole genome shotgun (WGS) entry which is preliminary data.</text>
</comment>
<organism evidence="2 3">
    <name type="scientific">Durusdinium trenchii</name>
    <dbReference type="NCBI Taxonomy" id="1381693"/>
    <lineage>
        <taxon>Eukaryota</taxon>
        <taxon>Sar</taxon>
        <taxon>Alveolata</taxon>
        <taxon>Dinophyceae</taxon>
        <taxon>Suessiales</taxon>
        <taxon>Symbiodiniaceae</taxon>
        <taxon>Durusdinium</taxon>
    </lineage>
</organism>
<proteinExistence type="predicted"/>
<sequence length="273" mass="30069">MSHAMPLAFVAPAAPTVPTATRSAPPAGYAAAQPLRRASRATGGFLRFAAVFCGIVSARTFSVSKDAGSAGVRAGPASRGVAQRAEGDSGRVVHIKAEKVKEVKLPQGRTETMDALMRKEAVQILAAGAERTEEAKGEKGIWFAYMKPTRMGTWKNQARLKCKLELAKSGAVNVEVVEIEVGSWDRDLKKFKYEKFAEESFSLNWMNRMTWQEKGTDLYLLHTSRGDMKLLLPWWFPLPDAVVKATFQAGIRYMISDGQAKISDAVIKRYKQL</sequence>
<keyword evidence="3" id="KW-1185">Reference proteome</keyword>
<dbReference type="Proteomes" id="UP001642484">
    <property type="component" value="Unassembled WGS sequence"/>
</dbReference>
<dbReference type="EMBL" id="CAXAMN010022851">
    <property type="protein sequence ID" value="CAK9073207.1"/>
    <property type="molecule type" value="Genomic_DNA"/>
</dbReference>
<reference evidence="2 3" key="1">
    <citation type="submission" date="2024-02" db="EMBL/GenBank/DDBJ databases">
        <authorList>
            <person name="Chen Y."/>
            <person name="Shah S."/>
            <person name="Dougan E. K."/>
            <person name="Thang M."/>
            <person name="Chan C."/>
        </authorList>
    </citation>
    <scope>NUCLEOTIDE SEQUENCE [LARGE SCALE GENOMIC DNA]</scope>
</reference>
<name>A0ABP0PCH2_9DINO</name>
<gene>
    <name evidence="2" type="ORF">CCMP2556_LOCUS36024</name>
</gene>
<evidence type="ECO:0000313" key="3">
    <source>
        <dbReference type="Proteomes" id="UP001642484"/>
    </source>
</evidence>